<name>A0A3P6TTU9_CYLGO</name>
<dbReference type="AlphaFoldDB" id="A0A3P6TTU9"/>
<evidence type="ECO:0000313" key="3">
    <source>
        <dbReference type="Proteomes" id="UP000271889"/>
    </source>
</evidence>
<proteinExistence type="predicted"/>
<evidence type="ECO:0000313" key="2">
    <source>
        <dbReference type="EMBL" id="VDK67651.1"/>
    </source>
</evidence>
<feature type="compositionally biased region" description="Basic and acidic residues" evidence="1">
    <location>
        <begin position="1"/>
        <end position="10"/>
    </location>
</feature>
<evidence type="ECO:0000256" key="1">
    <source>
        <dbReference type="SAM" id="MobiDB-lite"/>
    </source>
</evidence>
<feature type="compositionally biased region" description="Polar residues" evidence="1">
    <location>
        <begin position="109"/>
        <end position="119"/>
    </location>
</feature>
<dbReference type="Proteomes" id="UP000271889">
    <property type="component" value="Unassembled WGS sequence"/>
</dbReference>
<feature type="region of interest" description="Disordered" evidence="1">
    <location>
        <begin position="1"/>
        <end position="45"/>
    </location>
</feature>
<reference evidence="2 3" key="1">
    <citation type="submission" date="2018-11" db="EMBL/GenBank/DDBJ databases">
        <authorList>
            <consortium name="Pathogen Informatics"/>
        </authorList>
    </citation>
    <scope>NUCLEOTIDE SEQUENCE [LARGE SCALE GENOMIC DNA]</scope>
</reference>
<accession>A0A3P6TTU9</accession>
<protein>
    <submittedName>
        <fullName evidence="2">Uncharacterized protein</fullName>
    </submittedName>
</protein>
<organism evidence="2 3">
    <name type="scientific">Cylicostephanus goldi</name>
    <name type="common">Nematode worm</name>
    <dbReference type="NCBI Taxonomy" id="71465"/>
    <lineage>
        <taxon>Eukaryota</taxon>
        <taxon>Metazoa</taxon>
        <taxon>Ecdysozoa</taxon>
        <taxon>Nematoda</taxon>
        <taxon>Chromadorea</taxon>
        <taxon>Rhabditida</taxon>
        <taxon>Rhabditina</taxon>
        <taxon>Rhabditomorpha</taxon>
        <taxon>Strongyloidea</taxon>
        <taxon>Strongylidae</taxon>
        <taxon>Cylicostephanus</taxon>
    </lineage>
</organism>
<gene>
    <name evidence="2" type="ORF">CGOC_LOCUS6345</name>
</gene>
<keyword evidence="3" id="KW-1185">Reference proteome</keyword>
<feature type="region of interest" description="Disordered" evidence="1">
    <location>
        <begin position="105"/>
        <end position="130"/>
    </location>
</feature>
<dbReference type="EMBL" id="UYRV01020500">
    <property type="protein sequence ID" value="VDK67651.1"/>
    <property type="molecule type" value="Genomic_DNA"/>
</dbReference>
<sequence length="213" mass="23800">MLKDCADNNTRRRIKSPTPDGLAAVKSPKKRRQRVPPQHQEVPRQQAARYMSSLRNPRAAALSFPDEYQAPQALGLQLHKTSQIQHIQVLLGFTGPKFRFCVDSPPQPQNTSMQSSMNANRPAPSVESRQRAVVSPVKELKRELPPPDLALLSIDDEDEELPPPPPTLMHTSVVHHLPSPPPSAIQLVPSDAQAVVCHFFTVLFLFHLFLKLL</sequence>